<dbReference type="GO" id="GO:0016042">
    <property type="term" value="P:lipid catabolic process"/>
    <property type="evidence" value="ECO:0007669"/>
    <property type="project" value="UniProtKB-KW"/>
</dbReference>
<feature type="chain" id="PRO_5015328105" description="Alpha/beta hydrolase family protein" evidence="4">
    <location>
        <begin position="20"/>
        <end position="372"/>
    </location>
</feature>
<dbReference type="Pfam" id="PF03403">
    <property type="entry name" value="PAF-AH_p_II"/>
    <property type="match status" value="1"/>
</dbReference>
<keyword evidence="1" id="KW-0378">Hydrolase</keyword>
<dbReference type="EMBL" id="CP028324">
    <property type="protein sequence ID" value="AVR98339.1"/>
    <property type="molecule type" value="Genomic_DNA"/>
</dbReference>
<evidence type="ECO:0000256" key="2">
    <source>
        <dbReference type="ARBA" id="ARBA00022963"/>
    </source>
</evidence>
<feature type="signal peptide" evidence="4">
    <location>
        <begin position="1"/>
        <end position="19"/>
    </location>
</feature>
<dbReference type="Proteomes" id="UP000240505">
    <property type="component" value="Chromosome"/>
</dbReference>
<proteinExistence type="predicted"/>
<dbReference type="PROSITE" id="PS51257">
    <property type="entry name" value="PROKAR_LIPOPROTEIN"/>
    <property type="match status" value="1"/>
</dbReference>
<dbReference type="GO" id="GO:0003847">
    <property type="term" value="F:1-alkyl-2-acetylglycerophosphocholine esterase activity"/>
    <property type="evidence" value="ECO:0007669"/>
    <property type="project" value="TreeGrafter"/>
</dbReference>
<keyword evidence="6" id="KW-1185">Reference proteome</keyword>
<accession>A0A2R4CFD7</accession>
<evidence type="ECO:0000256" key="4">
    <source>
        <dbReference type="SAM" id="SignalP"/>
    </source>
</evidence>
<dbReference type="KEGG" id="masz:C9I28_23875"/>
<name>A0A2R4CFD7_9BURK</name>
<keyword evidence="3" id="KW-0443">Lipid metabolism</keyword>
<evidence type="ECO:0000256" key="1">
    <source>
        <dbReference type="ARBA" id="ARBA00022801"/>
    </source>
</evidence>
<dbReference type="SUPFAM" id="SSF53474">
    <property type="entry name" value="alpha/beta-Hydrolases"/>
    <property type="match status" value="1"/>
</dbReference>
<dbReference type="PANTHER" id="PTHR10272:SF0">
    <property type="entry name" value="PLATELET-ACTIVATING FACTOR ACETYLHYDROLASE"/>
    <property type="match status" value="1"/>
</dbReference>
<keyword evidence="2" id="KW-0442">Lipid degradation</keyword>
<protein>
    <recommendedName>
        <fullName evidence="7">Alpha/beta hydrolase family protein</fullName>
    </recommendedName>
</protein>
<evidence type="ECO:0008006" key="7">
    <source>
        <dbReference type="Google" id="ProtNLM"/>
    </source>
</evidence>
<dbReference type="AlphaFoldDB" id="A0A2R4CFD7"/>
<evidence type="ECO:0000256" key="3">
    <source>
        <dbReference type="ARBA" id="ARBA00023098"/>
    </source>
</evidence>
<keyword evidence="4" id="KW-0732">Signal</keyword>
<dbReference type="OrthoDB" id="569821at2"/>
<dbReference type="InterPro" id="IPR029058">
    <property type="entry name" value="AB_hydrolase_fold"/>
</dbReference>
<gene>
    <name evidence="5" type="ORF">C9I28_23875</name>
</gene>
<sequence length="372" mass="39724">MRSGIFSCVVALAVLTACGGDNRFDAPTSAGTISYAARCGLPEAAAEPYRSTAPTGSHCIGTMEFALTDPNRAEVFTSAPDDRRSLSVRVAYPAAAQPQAARMPYGHDAVYAALGLPAGFAATGHARQDVPVQANRPAPVILFSPGLGNAVETYAGLTEDLASHGYIVVTVNHPYVSGPTRLPDGSIAMPSVGDGSDEVLAELLADQRHVLNWLEQRNAEQGGPLAGKLDLSRVGSYGHSLGGATALWLQREEGRVKAAVNLDGSVYGNLAQPWTKPFMILDTVHRWQGQTVVDDTVQTVWRMHRGPAVYQTMANACHGDFGDLARLGRTYSQAHPEAPVDIDADLFCAPDPVALERDVRQRVLAFFGEYLR</sequence>
<evidence type="ECO:0000313" key="5">
    <source>
        <dbReference type="EMBL" id="AVR98339.1"/>
    </source>
</evidence>
<reference evidence="5 6" key="1">
    <citation type="submission" date="2018-03" db="EMBL/GenBank/DDBJ databases">
        <title>Massilia armeniaca sp. nov., isolated from desert soil.</title>
        <authorList>
            <person name="Huang H."/>
            <person name="Ren M."/>
        </authorList>
    </citation>
    <scope>NUCLEOTIDE SEQUENCE [LARGE SCALE GENOMIC DNA]</scope>
    <source>
        <strain evidence="5 6">ZMN-3</strain>
    </source>
</reference>
<dbReference type="Gene3D" id="3.40.50.1820">
    <property type="entry name" value="alpha/beta hydrolase"/>
    <property type="match status" value="1"/>
</dbReference>
<organism evidence="5 6">
    <name type="scientific">Pseudoduganella armeniaca</name>
    <dbReference type="NCBI Taxonomy" id="2072590"/>
    <lineage>
        <taxon>Bacteria</taxon>
        <taxon>Pseudomonadati</taxon>
        <taxon>Pseudomonadota</taxon>
        <taxon>Betaproteobacteria</taxon>
        <taxon>Burkholderiales</taxon>
        <taxon>Oxalobacteraceae</taxon>
        <taxon>Telluria group</taxon>
        <taxon>Pseudoduganella</taxon>
    </lineage>
</organism>
<evidence type="ECO:0000313" key="6">
    <source>
        <dbReference type="Proteomes" id="UP000240505"/>
    </source>
</evidence>
<dbReference type="PANTHER" id="PTHR10272">
    <property type="entry name" value="PLATELET-ACTIVATING FACTOR ACETYLHYDROLASE"/>
    <property type="match status" value="1"/>
</dbReference>